<gene>
    <name evidence="5" type="ORF">H0H26_01965</name>
</gene>
<dbReference type="SUPFAM" id="SSF140931">
    <property type="entry name" value="Fic-like"/>
    <property type="match status" value="1"/>
</dbReference>
<protein>
    <submittedName>
        <fullName evidence="5">Fic family protein</fullName>
    </submittedName>
</protein>
<dbReference type="InterPro" id="IPR003812">
    <property type="entry name" value="Fido"/>
</dbReference>
<dbReference type="PANTHER" id="PTHR13504:SF35">
    <property type="entry name" value="PROTEIN ADENYLYLTRANSFERASE SOFIC"/>
    <property type="match status" value="1"/>
</dbReference>
<feature type="domain" description="Fido" evidence="4">
    <location>
        <begin position="106"/>
        <end position="256"/>
    </location>
</feature>
<sequence length="365" mass="42104">MTNENFILPILPPKQEIETIAILKQLSYSHRYLAELKGTSKTIPNESILINTLTLQEAKDSSEIENIVTTHDDLYKENIFIDSKNPASKEVFNYAQGLKLGFEIVRKEKLLLNKHILIIQKELLENNAGFRTQGGTKLVNSQGQTVYTPPQNATEVLDLMGNLEKFINDNEFSNLDPLIKMAIIHYQFESIHPFYDGNGRTGRIINILYLVLQGFLDIPILYLSRYITQNKAEYYQVLQDVRTKNDWEHLILYFLKSVEVTAIQTIDLITNINVLMQDYKDKLKLELPKIYSQDLLNILFKNPYTKIEFLEKELGIARQTASIYLDKIASVGLLEKVKVKNSNYYMNNSLIDCLINTNVRKTEIS</sequence>
<evidence type="ECO:0000313" key="6">
    <source>
        <dbReference type="Proteomes" id="UP000596329"/>
    </source>
</evidence>
<dbReference type="PIRSF" id="PIRSF038925">
    <property type="entry name" value="AMP-prot_trans"/>
    <property type="match status" value="1"/>
</dbReference>
<dbReference type="InterPro" id="IPR026287">
    <property type="entry name" value="SoFic-like"/>
</dbReference>
<evidence type="ECO:0000256" key="3">
    <source>
        <dbReference type="PIRSR" id="PIRSR640198-2"/>
    </source>
</evidence>
<evidence type="ECO:0000256" key="2">
    <source>
        <dbReference type="PIRSR" id="PIRSR640198-1"/>
    </source>
</evidence>
<feature type="binding site" evidence="1">
    <location>
        <begin position="197"/>
        <end position="203"/>
    </location>
    <ligand>
        <name>ATP</name>
        <dbReference type="ChEBI" id="CHEBI:30616"/>
    </ligand>
</feature>
<feature type="binding site" evidence="1">
    <location>
        <position position="192"/>
    </location>
    <ligand>
        <name>ATP</name>
        <dbReference type="ChEBI" id="CHEBI:30616"/>
    </ligand>
</feature>
<dbReference type="Gene3D" id="1.10.3290.10">
    <property type="entry name" value="Fido-like domain"/>
    <property type="match status" value="1"/>
</dbReference>
<dbReference type="InterPro" id="IPR036597">
    <property type="entry name" value="Fido-like_dom_sf"/>
</dbReference>
<feature type="binding site" evidence="3">
    <location>
        <begin position="196"/>
        <end position="203"/>
    </location>
    <ligand>
        <name>ATP</name>
        <dbReference type="ChEBI" id="CHEBI:30616"/>
    </ligand>
</feature>
<dbReference type="PANTHER" id="PTHR13504">
    <property type="entry name" value="FIDO DOMAIN-CONTAINING PROTEIN DDB_G0283145"/>
    <property type="match status" value="1"/>
</dbReference>
<dbReference type="EMBL" id="CP059075">
    <property type="protein sequence ID" value="QRE04393.1"/>
    <property type="molecule type" value="Genomic_DNA"/>
</dbReference>
<dbReference type="Pfam" id="PF02661">
    <property type="entry name" value="Fic"/>
    <property type="match status" value="1"/>
</dbReference>
<feature type="binding site" evidence="1">
    <location>
        <position position="65"/>
    </location>
    <ligand>
        <name>ATP</name>
        <dbReference type="ChEBI" id="CHEBI:30616"/>
    </ligand>
</feature>
<dbReference type="Pfam" id="PF13784">
    <property type="entry name" value="Fic_N"/>
    <property type="match status" value="1"/>
</dbReference>
<name>A0A7U2NG47_FLAPS</name>
<dbReference type="InterPro" id="IPR048770">
    <property type="entry name" value="SoFic-like_C"/>
</dbReference>
<dbReference type="Pfam" id="PF21248">
    <property type="entry name" value="SoFic-like_C"/>
    <property type="match status" value="1"/>
</dbReference>
<dbReference type="Proteomes" id="UP000596329">
    <property type="component" value="Chromosome"/>
</dbReference>
<evidence type="ECO:0000259" key="4">
    <source>
        <dbReference type="PROSITE" id="PS51459"/>
    </source>
</evidence>
<keyword evidence="1" id="KW-0067">ATP-binding</keyword>
<accession>A0A7U2NG47</accession>
<proteinExistence type="predicted"/>
<keyword evidence="1" id="KW-0547">Nucleotide-binding</keyword>
<feature type="binding site" evidence="3">
    <location>
        <begin position="234"/>
        <end position="235"/>
    </location>
    <ligand>
        <name>ATP</name>
        <dbReference type="ChEBI" id="CHEBI:30616"/>
    </ligand>
</feature>
<dbReference type="InterPro" id="IPR040198">
    <property type="entry name" value="Fido_containing"/>
</dbReference>
<dbReference type="InterPro" id="IPR025758">
    <property type="entry name" value="Fic/DOC_N"/>
</dbReference>
<evidence type="ECO:0000313" key="5">
    <source>
        <dbReference type="EMBL" id="QRE04393.1"/>
    </source>
</evidence>
<dbReference type="RefSeq" id="WP_203096068.1">
    <property type="nucleotide sequence ID" value="NZ_CP059075.1"/>
</dbReference>
<dbReference type="GO" id="GO:0005524">
    <property type="term" value="F:ATP binding"/>
    <property type="evidence" value="ECO:0007669"/>
    <property type="project" value="UniProtKB-KW"/>
</dbReference>
<feature type="binding site" evidence="1">
    <location>
        <position position="234"/>
    </location>
    <ligand>
        <name>ATP</name>
        <dbReference type="ChEBI" id="CHEBI:30616"/>
    </ligand>
</feature>
<reference evidence="5 6" key="1">
    <citation type="submission" date="2020-07" db="EMBL/GenBank/DDBJ databases">
        <title>Genomic characterization of Flavobacterium psychrophilum strains.</title>
        <authorList>
            <person name="Castillo D."/>
            <person name="Jorgensen J."/>
            <person name="Middelboe M."/>
        </authorList>
    </citation>
    <scope>NUCLEOTIDE SEQUENCE [LARGE SCALE GENOMIC DNA]</scope>
    <source>
        <strain evidence="5 6">FPS-R7</strain>
    </source>
</reference>
<evidence type="ECO:0000256" key="1">
    <source>
        <dbReference type="PIRSR" id="PIRSR038925-1"/>
    </source>
</evidence>
<feature type="active site" evidence="2">
    <location>
        <position position="192"/>
    </location>
</feature>
<dbReference type="AlphaFoldDB" id="A0A7U2NG47"/>
<organism evidence="5 6">
    <name type="scientific">Flavobacterium psychrophilum</name>
    <dbReference type="NCBI Taxonomy" id="96345"/>
    <lineage>
        <taxon>Bacteria</taxon>
        <taxon>Pseudomonadati</taxon>
        <taxon>Bacteroidota</taxon>
        <taxon>Flavobacteriia</taxon>
        <taxon>Flavobacteriales</taxon>
        <taxon>Flavobacteriaceae</taxon>
        <taxon>Flavobacterium</taxon>
    </lineage>
</organism>
<dbReference type="PROSITE" id="PS51459">
    <property type="entry name" value="FIDO"/>
    <property type="match status" value="1"/>
</dbReference>